<feature type="domain" description="EGF-like" evidence="4">
    <location>
        <begin position="203"/>
        <end position="240"/>
    </location>
</feature>
<dbReference type="PANTHER" id="PTHR15036">
    <property type="entry name" value="PIKACHURIN-LIKE PROTEIN"/>
    <property type="match status" value="1"/>
</dbReference>
<dbReference type="PROSITE" id="PS00022">
    <property type="entry name" value="EGF_1"/>
    <property type="match status" value="2"/>
</dbReference>
<dbReference type="InterPro" id="IPR011042">
    <property type="entry name" value="6-blade_b-propeller_TolB-like"/>
</dbReference>
<dbReference type="CDD" id="cd00054">
    <property type="entry name" value="EGF_CA"/>
    <property type="match status" value="1"/>
</dbReference>
<dbReference type="InterPro" id="IPR001791">
    <property type="entry name" value="Laminin_G"/>
</dbReference>
<dbReference type="FunFam" id="2.60.120.200:FF:000187">
    <property type="entry name" value="SP2353, isoform A"/>
    <property type="match status" value="1"/>
</dbReference>
<dbReference type="PROSITE" id="PS01186">
    <property type="entry name" value="EGF_2"/>
    <property type="match status" value="1"/>
</dbReference>
<dbReference type="Gene3D" id="2.120.10.30">
    <property type="entry name" value="TolB, C-terminal domain"/>
    <property type="match status" value="1"/>
</dbReference>
<protein>
    <recommendedName>
        <fullName evidence="7">Pikachurin</fullName>
    </recommendedName>
</protein>
<comment type="caution">
    <text evidence="2">Lacks conserved residue(s) required for the propagation of feature annotation.</text>
</comment>
<dbReference type="Pfam" id="PF02210">
    <property type="entry name" value="Laminin_G_2"/>
    <property type="match status" value="1"/>
</dbReference>
<dbReference type="FunFam" id="2.10.25.10:FF:000593">
    <property type="entry name" value="SP2353, isoform A"/>
    <property type="match status" value="1"/>
</dbReference>
<dbReference type="GO" id="GO:0009653">
    <property type="term" value="P:anatomical structure morphogenesis"/>
    <property type="evidence" value="ECO:0007669"/>
    <property type="project" value="UniProtKB-ARBA"/>
</dbReference>
<dbReference type="SUPFAM" id="SSF57196">
    <property type="entry name" value="EGF/Laminin"/>
    <property type="match status" value="1"/>
</dbReference>
<name>A0A9N9T9M5_DIABA</name>
<dbReference type="SMART" id="SM00181">
    <property type="entry name" value="EGF"/>
    <property type="match status" value="3"/>
</dbReference>
<dbReference type="EMBL" id="OU898282">
    <property type="protein sequence ID" value="CAG9838466.1"/>
    <property type="molecule type" value="Genomic_DNA"/>
</dbReference>
<dbReference type="GO" id="GO:0048513">
    <property type="term" value="P:animal organ development"/>
    <property type="evidence" value="ECO:0007669"/>
    <property type="project" value="UniProtKB-ARBA"/>
</dbReference>
<dbReference type="Gene3D" id="2.10.25.10">
    <property type="entry name" value="Laminin"/>
    <property type="match status" value="1"/>
</dbReference>
<evidence type="ECO:0000313" key="6">
    <source>
        <dbReference type="Proteomes" id="UP001153709"/>
    </source>
</evidence>
<dbReference type="Pfam" id="PF00054">
    <property type="entry name" value="Laminin_G_1"/>
    <property type="match status" value="1"/>
</dbReference>
<dbReference type="PROSITE" id="PS50025">
    <property type="entry name" value="LAM_G_DOMAIN"/>
    <property type="match status" value="2"/>
</dbReference>
<dbReference type="PROSITE" id="PS50026">
    <property type="entry name" value="EGF_3"/>
    <property type="match status" value="2"/>
</dbReference>
<keyword evidence="2" id="KW-0245">EGF-like domain</keyword>
<sequence>MDQTNLTNFKAELNLTLNQHLNDGFKIFTVASKTEQGVGVVNITLNGPIKVDEASESSRKPQNRRCDENSPCEQLCYELHDGMYECDCKERFILREDGYSCYEINSTALPPSLEDLRYNGVEDILYQKDAVIDVVEFSPLNLSDSKEISKLSINVTTPPSSQINFTTQGPRLEQKLTSESLAASKVTKPITPSVANVTVTVSTVKPCPLDCGPGGGCSLENAEESPMCLCPLGRGGERCNEDKEIQSPRFTGSSWLAFPALRGAYKHVQLSLELRPEAYDGIFFLTGERDDMAGDFMALLLHQGFVEFRFDCGSGVGVVRSEETVLLNQWNHITLYRHRWDAWLQLNGGKHVQGRSKGLFSRITFREPLFIGGPGNTTGLTEKLPVSKGMRGCIRHLEVNDHTYKFALEPQGEATKGYGIEECTADRCSHVPCQHGGKCLTSDNSAICLCPLGFSGDLCEIRVDLQVPSFNGSSHLRYRGLGESALTWLDLDVTFKPTAPDGLLIYNGHRIDGSGDFIGLYLDNGYVVFTYNLGTGSVSVRSQYSVVIGEWHQVSPK</sequence>
<dbReference type="InterPro" id="IPR050372">
    <property type="entry name" value="Neurexin-related_CASP"/>
</dbReference>
<dbReference type="GO" id="GO:0030154">
    <property type="term" value="P:cell differentiation"/>
    <property type="evidence" value="ECO:0007669"/>
    <property type="project" value="UniProtKB-ARBA"/>
</dbReference>
<dbReference type="InterPro" id="IPR000742">
    <property type="entry name" value="EGF"/>
</dbReference>
<keyword evidence="1 2" id="KW-1015">Disulfide bond</keyword>
<gene>
    <name evidence="5" type="ORF">DIABBA_LOCUS11356</name>
</gene>
<dbReference type="Proteomes" id="UP001153709">
    <property type="component" value="Chromosome 7"/>
</dbReference>
<evidence type="ECO:0000256" key="2">
    <source>
        <dbReference type="PROSITE-ProRule" id="PRU00076"/>
    </source>
</evidence>
<feature type="disulfide bond" evidence="2">
    <location>
        <begin position="450"/>
        <end position="459"/>
    </location>
</feature>
<feature type="domain" description="Laminin G" evidence="3">
    <location>
        <begin position="245"/>
        <end position="423"/>
    </location>
</feature>
<dbReference type="SMART" id="SM00179">
    <property type="entry name" value="EGF_CA"/>
    <property type="match status" value="1"/>
</dbReference>
<feature type="disulfide bond" evidence="2">
    <location>
        <begin position="207"/>
        <end position="217"/>
    </location>
</feature>
<evidence type="ECO:0000259" key="3">
    <source>
        <dbReference type="PROSITE" id="PS50025"/>
    </source>
</evidence>
<feature type="domain" description="Laminin G" evidence="3">
    <location>
        <begin position="465"/>
        <end position="557"/>
    </location>
</feature>
<feature type="disulfide bond" evidence="2">
    <location>
        <begin position="211"/>
        <end position="228"/>
    </location>
</feature>
<dbReference type="SUPFAM" id="SSF49899">
    <property type="entry name" value="Concanavalin A-like lectins/glucanases"/>
    <property type="match status" value="2"/>
</dbReference>
<dbReference type="Gene3D" id="2.60.120.200">
    <property type="match status" value="2"/>
</dbReference>
<evidence type="ECO:0000256" key="1">
    <source>
        <dbReference type="ARBA" id="ARBA00023157"/>
    </source>
</evidence>
<dbReference type="GO" id="GO:0016020">
    <property type="term" value="C:membrane"/>
    <property type="evidence" value="ECO:0007669"/>
    <property type="project" value="UniProtKB-SubCell"/>
</dbReference>
<dbReference type="SMART" id="SM00282">
    <property type="entry name" value="LamG"/>
    <property type="match status" value="1"/>
</dbReference>
<evidence type="ECO:0008006" key="7">
    <source>
        <dbReference type="Google" id="ProtNLM"/>
    </source>
</evidence>
<reference evidence="5" key="1">
    <citation type="submission" date="2022-01" db="EMBL/GenBank/DDBJ databases">
        <authorList>
            <person name="King R."/>
        </authorList>
    </citation>
    <scope>NUCLEOTIDE SEQUENCE</scope>
</reference>
<dbReference type="InterPro" id="IPR001881">
    <property type="entry name" value="EGF-like_Ca-bd_dom"/>
</dbReference>
<feature type="disulfide bond" evidence="2">
    <location>
        <begin position="230"/>
        <end position="239"/>
    </location>
</feature>
<dbReference type="InterPro" id="IPR013320">
    <property type="entry name" value="ConA-like_dom_sf"/>
</dbReference>
<dbReference type="PANTHER" id="PTHR15036:SF85">
    <property type="entry name" value="SP2353, ISOFORM A"/>
    <property type="match status" value="1"/>
</dbReference>
<keyword evidence="6" id="KW-1185">Reference proteome</keyword>
<accession>A0A9N9T9M5</accession>
<dbReference type="GO" id="GO:0005509">
    <property type="term" value="F:calcium ion binding"/>
    <property type="evidence" value="ECO:0007669"/>
    <property type="project" value="InterPro"/>
</dbReference>
<dbReference type="Pfam" id="PF00008">
    <property type="entry name" value="EGF"/>
    <property type="match status" value="1"/>
</dbReference>
<organism evidence="5 6">
    <name type="scientific">Diabrotica balteata</name>
    <name type="common">Banded cucumber beetle</name>
    <dbReference type="NCBI Taxonomy" id="107213"/>
    <lineage>
        <taxon>Eukaryota</taxon>
        <taxon>Metazoa</taxon>
        <taxon>Ecdysozoa</taxon>
        <taxon>Arthropoda</taxon>
        <taxon>Hexapoda</taxon>
        <taxon>Insecta</taxon>
        <taxon>Pterygota</taxon>
        <taxon>Neoptera</taxon>
        <taxon>Endopterygota</taxon>
        <taxon>Coleoptera</taxon>
        <taxon>Polyphaga</taxon>
        <taxon>Cucujiformia</taxon>
        <taxon>Chrysomeloidea</taxon>
        <taxon>Chrysomelidae</taxon>
        <taxon>Galerucinae</taxon>
        <taxon>Diabroticina</taxon>
        <taxon>Diabroticites</taxon>
        <taxon>Diabrotica</taxon>
    </lineage>
</organism>
<evidence type="ECO:0000313" key="5">
    <source>
        <dbReference type="EMBL" id="CAG9838466.1"/>
    </source>
</evidence>
<proteinExistence type="predicted"/>
<evidence type="ECO:0000259" key="4">
    <source>
        <dbReference type="PROSITE" id="PS50026"/>
    </source>
</evidence>
<dbReference type="CDD" id="cd00110">
    <property type="entry name" value="LamG"/>
    <property type="match status" value="2"/>
</dbReference>
<dbReference type="OrthoDB" id="10014052at2759"/>
<dbReference type="AlphaFoldDB" id="A0A9N9T9M5"/>
<feature type="domain" description="EGF-like" evidence="4">
    <location>
        <begin position="424"/>
        <end position="460"/>
    </location>
</feature>